<accession>A0ABW4T718</accession>
<dbReference type="PANTHER" id="PTHR44019">
    <property type="entry name" value="WD REPEAT-CONTAINING PROTEIN 55"/>
    <property type="match status" value="1"/>
</dbReference>
<evidence type="ECO:0000256" key="1">
    <source>
        <dbReference type="ARBA" id="ARBA00022574"/>
    </source>
</evidence>
<dbReference type="InterPro" id="IPR001680">
    <property type="entry name" value="WD40_rpt"/>
</dbReference>
<keyword evidence="1 3" id="KW-0853">WD repeat</keyword>
<dbReference type="PROSITE" id="PS50294">
    <property type="entry name" value="WD_REPEATS_REGION"/>
    <property type="match status" value="1"/>
</dbReference>
<feature type="repeat" description="WD" evidence="3">
    <location>
        <begin position="1"/>
        <end position="44"/>
    </location>
</feature>
<dbReference type="Pfam" id="PF13360">
    <property type="entry name" value="PQQ_2"/>
    <property type="match status" value="1"/>
</dbReference>
<feature type="repeat" description="WD" evidence="3">
    <location>
        <begin position="562"/>
        <end position="598"/>
    </location>
</feature>
<proteinExistence type="predicted"/>
<evidence type="ECO:0000256" key="3">
    <source>
        <dbReference type="PROSITE-ProRule" id="PRU00221"/>
    </source>
</evidence>
<feature type="repeat" description="WD" evidence="3">
    <location>
        <begin position="327"/>
        <end position="348"/>
    </location>
</feature>
<feature type="domain" description="Pyrrolo-quinoline quinone repeat" evidence="4">
    <location>
        <begin position="110"/>
        <end position="313"/>
    </location>
</feature>
<gene>
    <name evidence="5" type="ORF">ACFSKW_39165</name>
</gene>
<keyword evidence="2" id="KW-0677">Repeat</keyword>
<comment type="caution">
    <text evidence="5">The sequence shown here is derived from an EMBL/GenBank/DDBJ whole genome shotgun (WGS) entry which is preliminary data.</text>
</comment>
<evidence type="ECO:0000313" key="6">
    <source>
        <dbReference type="Proteomes" id="UP001597368"/>
    </source>
</evidence>
<keyword evidence="6" id="KW-1185">Reference proteome</keyword>
<feature type="repeat" description="WD" evidence="3">
    <location>
        <begin position="155"/>
        <end position="176"/>
    </location>
</feature>
<evidence type="ECO:0000256" key="2">
    <source>
        <dbReference type="ARBA" id="ARBA00022737"/>
    </source>
</evidence>
<evidence type="ECO:0000259" key="4">
    <source>
        <dbReference type="Pfam" id="PF13360"/>
    </source>
</evidence>
<protein>
    <submittedName>
        <fullName evidence="5">WD40 repeat domain-containing protein</fullName>
    </submittedName>
</protein>
<dbReference type="SMART" id="SM00320">
    <property type="entry name" value="WD40"/>
    <property type="match status" value="4"/>
</dbReference>
<dbReference type="SUPFAM" id="SSF50998">
    <property type="entry name" value="Quinoprotein alcohol dehydrogenase-like"/>
    <property type="match status" value="1"/>
</dbReference>
<dbReference type="Proteomes" id="UP001597368">
    <property type="component" value="Unassembled WGS sequence"/>
</dbReference>
<dbReference type="InterPro" id="IPR011047">
    <property type="entry name" value="Quinoprotein_ADH-like_sf"/>
</dbReference>
<reference evidence="6" key="1">
    <citation type="journal article" date="2019" name="Int. J. Syst. Evol. Microbiol.">
        <title>The Global Catalogue of Microorganisms (GCM) 10K type strain sequencing project: providing services to taxonomists for standard genome sequencing and annotation.</title>
        <authorList>
            <consortium name="The Broad Institute Genomics Platform"/>
            <consortium name="The Broad Institute Genome Sequencing Center for Infectious Disease"/>
            <person name="Wu L."/>
            <person name="Ma J."/>
        </authorList>
    </citation>
    <scope>NUCLEOTIDE SEQUENCE [LARGE SCALE GENOMIC DNA]</scope>
    <source>
        <strain evidence="6">ICMP 6774ER</strain>
    </source>
</reference>
<sequence>MYGHADAASGLDIGTVNGRPVVVTGGGDGLLRIWDLATHELVGEPLPTGQGNLYDVMIMRRDNKDVAVTNGDTLRVWDLGARRALTPPMDTEALLPRLLAVGSVAGTQVALTENSGGEVQRWNLATGQPLGDPLKGSGRLQAGAIGRSGDTTVAVTGEEDGVLRAWDLTTGKPLATARTASIEYIHGLGVVQGVVVITGADGGIERWDLATGAVTVQAKDGDSTSVRVDELDGKTVLLVGAHGTLQIVDAATGKAVGHGWDSDDLLDHVAAVGRLGRKRVLAIGDLSGTVSIWDLRTGKQLGPPIGAYGGPIRSIGATLLHGKPVAVTAGDDDTVRVWDLTRHRQLGAAIDCACVEHAPMVVTTRGGKPVAVIADIDGVIVRDLATGRKVDQAPFRVYARARMSADGPVVAAIRQEGEAMIWDLSGKGGRRTWEESEQVDAVAVGRGLTATASGRRIQLSNQATGERYGRPITSATEIDAMAIGQVGDRTILFARGRYAPEYGYVRLWDVATGKPYGKALALRTTTMALARVKSRTVLVTGHENGTVAVWDPLTMQPLVPPFKGHTGEVNGVSVVTVKGGSIVVSAGADGSVRSWDLS</sequence>
<dbReference type="PROSITE" id="PS00678">
    <property type="entry name" value="WD_REPEATS_1"/>
    <property type="match status" value="2"/>
</dbReference>
<dbReference type="PRINTS" id="PR00320">
    <property type="entry name" value="GPROTEINBRPT"/>
</dbReference>
<dbReference type="PANTHER" id="PTHR44019:SF8">
    <property type="entry name" value="POC1 CENTRIOLAR PROTEIN HOMOLOG"/>
    <property type="match status" value="1"/>
</dbReference>
<dbReference type="RefSeq" id="WP_379578752.1">
    <property type="nucleotide sequence ID" value="NZ_JBHUFV010000061.1"/>
</dbReference>
<dbReference type="SUPFAM" id="SSF75011">
    <property type="entry name" value="3-carboxy-cis,cis-mucoante lactonizing enzyme"/>
    <property type="match status" value="1"/>
</dbReference>
<dbReference type="InterPro" id="IPR015943">
    <property type="entry name" value="WD40/YVTN_repeat-like_dom_sf"/>
</dbReference>
<dbReference type="PROSITE" id="PS50082">
    <property type="entry name" value="WD_REPEATS_2"/>
    <property type="match status" value="4"/>
</dbReference>
<name>A0ABW4T718_9ACTN</name>
<evidence type="ECO:0000313" key="5">
    <source>
        <dbReference type="EMBL" id="MFD1937506.1"/>
    </source>
</evidence>
<dbReference type="InterPro" id="IPR019775">
    <property type="entry name" value="WD40_repeat_CS"/>
</dbReference>
<dbReference type="InterPro" id="IPR050505">
    <property type="entry name" value="WDR55/POC1"/>
</dbReference>
<dbReference type="EMBL" id="JBHUFV010000061">
    <property type="protein sequence ID" value="MFD1937506.1"/>
    <property type="molecule type" value="Genomic_DNA"/>
</dbReference>
<dbReference type="SUPFAM" id="SSF63829">
    <property type="entry name" value="Calcium-dependent phosphotriesterase"/>
    <property type="match status" value="1"/>
</dbReference>
<dbReference type="Pfam" id="PF00400">
    <property type="entry name" value="WD40"/>
    <property type="match status" value="1"/>
</dbReference>
<organism evidence="5 6">
    <name type="scientific">Nonomuraea mangrovi</name>
    <dbReference type="NCBI Taxonomy" id="2316207"/>
    <lineage>
        <taxon>Bacteria</taxon>
        <taxon>Bacillati</taxon>
        <taxon>Actinomycetota</taxon>
        <taxon>Actinomycetes</taxon>
        <taxon>Streptosporangiales</taxon>
        <taxon>Streptosporangiaceae</taxon>
        <taxon>Nonomuraea</taxon>
    </lineage>
</organism>
<dbReference type="Gene3D" id="2.130.10.10">
    <property type="entry name" value="YVTN repeat-like/Quinoprotein amine dehydrogenase"/>
    <property type="match status" value="4"/>
</dbReference>
<dbReference type="InterPro" id="IPR002372">
    <property type="entry name" value="PQQ_rpt_dom"/>
</dbReference>
<dbReference type="InterPro" id="IPR020472">
    <property type="entry name" value="WD40_PAC1"/>
</dbReference>